<reference evidence="2" key="1">
    <citation type="submission" date="2021-06" db="EMBL/GenBank/DDBJ databases">
        <authorList>
            <person name="Kallberg Y."/>
            <person name="Tangrot J."/>
            <person name="Rosling A."/>
        </authorList>
    </citation>
    <scope>NUCLEOTIDE SEQUENCE</scope>
    <source>
        <strain evidence="2">IN212</strain>
    </source>
</reference>
<name>A0A9N9CSP0_9GLOM</name>
<evidence type="ECO:0000313" key="2">
    <source>
        <dbReference type="EMBL" id="CAG8609703.1"/>
    </source>
</evidence>
<keyword evidence="3" id="KW-1185">Reference proteome</keyword>
<dbReference type="AlphaFoldDB" id="A0A9N9CSP0"/>
<organism evidence="2 3">
    <name type="scientific">Racocetra fulgida</name>
    <dbReference type="NCBI Taxonomy" id="60492"/>
    <lineage>
        <taxon>Eukaryota</taxon>
        <taxon>Fungi</taxon>
        <taxon>Fungi incertae sedis</taxon>
        <taxon>Mucoromycota</taxon>
        <taxon>Glomeromycotina</taxon>
        <taxon>Glomeromycetes</taxon>
        <taxon>Diversisporales</taxon>
        <taxon>Gigasporaceae</taxon>
        <taxon>Racocetra</taxon>
    </lineage>
</organism>
<evidence type="ECO:0000256" key="1">
    <source>
        <dbReference type="SAM" id="Phobius"/>
    </source>
</evidence>
<feature type="non-terminal residue" evidence="2">
    <location>
        <position position="1"/>
    </location>
</feature>
<dbReference type="Proteomes" id="UP000789396">
    <property type="component" value="Unassembled WGS sequence"/>
</dbReference>
<comment type="caution">
    <text evidence="2">The sequence shown here is derived from an EMBL/GenBank/DDBJ whole genome shotgun (WGS) entry which is preliminary data.</text>
</comment>
<sequence length="592" mass="65746">MTNLIVNLSVGQLAAILGAINFGLPLIITGVGVVVIMLNVSDNAEQWTILSKLTEHSLLSFYGAAGQPALTGIKLWKVGTYKRNLFYILIGISLLTLFGATAIAPLGIQTCTIMYDAASIETSVVKPDLLSLMINNTFSPKEFIVDTMIVDHDNGGFLVNHAIQPKQEVGKKYSWSIKGLWLQLYIICKSTNITRIGWQNGTYTYAAKLVINKTDVYPYPSQLHPLGDMGQNMDLLSRSITYSQFIQSSIMQKMNMSINGTFIESKDYSGGLLSKVFQLKSISEENSFFTYMNSTDIKLSCTGFKQTDNFSDNAIGVGCWTIYGPPNFTERGMEQILYGCAAAVKASVEVINMQSNSTGGINVLDKQTIPMKWYIEKSNLTISRIDPWWGRVEFEENIPNNSISVSEKSLWLPTSKTFIWSSTDDAQTAGVAGLVINIMTNDLFQGKNNYRLDGVGNLALLQQWREKGTTEEGISGMYKRQMTDIMINMVTPTRQATISGPIQIMTEKTCYDLRYSIQYCIAIILLIMILCLLFVSIINRENAISLSIKQIVQHMDLGRAVLNILGHSEANTASASNWEKIDGQKFISLDNN</sequence>
<evidence type="ECO:0000313" key="3">
    <source>
        <dbReference type="Proteomes" id="UP000789396"/>
    </source>
</evidence>
<dbReference type="OrthoDB" id="2369382at2759"/>
<keyword evidence="1" id="KW-1133">Transmembrane helix</keyword>
<feature type="transmembrane region" description="Helical" evidence="1">
    <location>
        <begin position="516"/>
        <end position="538"/>
    </location>
</feature>
<dbReference type="EMBL" id="CAJVPZ010009483">
    <property type="protein sequence ID" value="CAG8609703.1"/>
    <property type="molecule type" value="Genomic_DNA"/>
</dbReference>
<keyword evidence="1" id="KW-0472">Membrane</keyword>
<feature type="transmembrane region" description="Helical" evidence="1">
    <location>
        <begin position="12"/>
        <end position="38"/>
    </location>
</feature>
<feature type="transmembrane region" description="Helical" evidence="1">
    <location>
        <begin position="85"/>
        <end position="108"/>
    </location>
</feature>
<protein>
    <submittedName>
        <fullName evidence="2">3650_t:CDS:1</fullName>
    </submittedName>
</protein>
<keyword evidence="1" id="KW-0812">Transmembrane</keyword>
<gene>
    <name evidence="2" type="ORF">RFULGI_LOCUS6929</name>
</gene>
<proteinExistence type="predicted"/>
<accession>A0A9N9CSP0</accession>